<dbReference type="OrthoDB" id="5978888at2759"/>
<keyword evidence="3" id="KW-0217">Developmental protein</keyword>
<evidence type="ECO:0000256" key="5">
    <source>
        <dbReference type="SAM" id="MobiDB-lite"/>
    </source>
</evidence>
<dbReference type="Ensembl" id="ENSXETT00000108138">
    <property type="protein sequence ID" value="ENSXETP00000108289"/>
    <property type="gene ID" value="ENSXETG00000048764"/>
</dbReference>
<evidence type="ECO:0000256" key="1">
    <source>
        <dbReference type="ARBA" id="ARBA00004123"/>
    </source>
</evidence>
<accession>A0A803JK27</accession>
<dbReference type="Pfam" id="PF14998">
    <property type="entry name" value="Ripply"/>
    <property type="match status" value="1"/>
</dbReference>
<comment type="subcellular location">
    <subcellularLocation>
        <location evidence="1">Nucleus</location>
    </subcellularLocation>
</comment>
<evidence type="ECO:0000256" key="2">
    <source>
        <dbReference type="ARBA" id="ARBA00006944"/>
    </source>
</evidence>
<name>A0A803JK27_XENTR</name>
<dbReference type="CTD" id="100487498"/>
<gene>
    <name evidence="6 8 9" type="primary">ripply2.2</name>
</gene>
<dbReference type="Xenbase" id="XB-GENE-6539633">
    <property type="gene designation" value="ripply2.2"/>
</dbReference>
<evidence type="ECO:0000256" key="3">
    <source>
        <dbReference type="ARBA" id="ARBA00022473"/>
    </source>
</evidence>
<dbReference type="AlphaFoldDB" id="A0A803JK27"/>
<sequence>MDHQCKEACGDNHLGMENIMSMDLGGASGGLLTPSGSSYKRLRNCKSLPERWKSRGAVRTDPQRTHTLFWRPWLVKSHKPKTQIHPYARGLCENPQVQKPVEYNHPVRLFWPKSKLLAHTYQEAADLLRNFPVQATISLYNDSESDTDNEEDSSEEENDSGFESE</sequence>
<dbReference type="PANTHER" id="PTHR16770">
    <property type="entry name" value="PROTEIN RIPPLY-LIKE"/>
    <property type="match status" value="1"/>
</dbReference>
<reference evidence="6" key="2">
    <citation type="submission" date="2021-03" db="UniProtKB">
        <authorList>
            <consortium name="Ensembl"/>
        </authorList>
    </citation>
    <scope>IDENTIFICATION</scope>
</reference>
<dbReference type="AGR" id="Xenbase:XB-GENE-6539633"/>
<reference evidence="6" key="1">
    <citation type="journal article" date="2010" name="Science">
        <title>The genome of the Western clawed frog Xenopus tropicalis.</title>
        <authorList>
            <person name="Hellsten U."/>
            <person name="Harland R.M."/>
            <person name="Gilchrist M.J."/>
            <person name="Hendrix D."/>
            <person name="Jurka J."/>
            <person name="Kapitonov V."/>
            <person name="Ovcharenko I."/>
            <person name="Putnam N.H."/>
            <person name="Shu S."/>
            <person name="Taher L."/>
            <person name="Blitz I.L."/>
            <person name="Blumberg B."/>
            <person name="Dichmann D.S."/>
            <person name="Dubchak I."/>
            <person name="Amaya E."/>
            <person name="Detter J.C."/>
            <person name="Fletcher R."/>
            <person name="Gerhard D.S."/>
            <person name="Goodstein D."/>
            <person name="Graves T."/>
            <person name="Grigoriev I.V."/>
            <person name="Grimwood J."/>
            <person name="Kawashima T."/>
            <person name="Lindquist E."/>
            <person name="Lucas S.M."/>
            <person name="Mead P.E."/>
            <person name="Mitros T."/>
            <person name="Ogino H."/>
            <person name="Ohta Y."/>
            <person name="Poliakov A.V."/>
            <person name="Pollet N."/>
            <person name="Robert J."/>
            <person name="Salamov A."/>
            <person name="Sater A.K."/>
            <person name="Schmutz J."/>
            <person name="Terry A."/>
            <person name="Vize P.D."/>
            <person name="Warren W.C."/>
            <person name="Wells D."/>
            <person name="Wills A."/>
            <person name="Wilson R.K."/>
            <person name="Zimmerman L.B."/>
            <person name="Zorn A.M."/>
            <person name="Grainger R."/>
            <person name="Grammer T."/>
            <person name="Khokha M.K."/>
            <person name="Richardson P.M."/>
            <person name="Rokhsar D.S."/>
        </authorList>
    </citation>
    <scope>NUCLEOTIDE SEQUENCE [LARGE SCALE GENOMIC DNA]</scope>
    <source>
        <strain evidence="6">Nigerian</strain>
    </source>
</reference>
<dbReference type="GeneID" id="100487498"/>
<evidence type="ECO:0000313" key="9">
    <source>
        <dbReference type="Xenbase" id="XB-GENE-6539633"/>
    </source>
</evidence>
<evidence type="ECO:0000313" key="6">
    <source>
        <dbReference type="Ensembl" id="ENSXETP00000108289"/>
    </source>
</evidence>
<dbReference type="InterPro" id="IPR028127">
    <property type="entry name" value="Ripply_fam"/>
</dbReference>
<reference evidence="8" key="3">
    <citation type="submission" date="2025-04" db="UniProtKB">
        <authorList>
            <consortium name="RefSeq"/>
        </authorList>
    </citation>
    <scope>IDENTIFICATION</scope>
    <source>
        <strain evidence="8">Nigerian</strain>
        <tissue evidence="8">Liver and blood</tissue>
    </source>
</reference>
<keyword evidence="7" id="KW-1185">Reference proteome</keyword>
<organism evidence="6">
    <name type="scientific">Xenopus tropicalis</name>
    <name type="common">Western clawed frog</name>
    <name type="synonym">Silurana tropicalis</name>
    <dbReference type="NCBI Taxonomy" id="8364"/>
    <lineage>
        <taxon>Eukaryota</taxon>
        <taxon>Metazoa</taxon>
        <taxon>Chordata</taxon>
        <taxon>Craniata</taxon>
        <taxon>Vertebrata</taxon>
        <taxon>Euteleostomi</taxon>
        <taxon>Amphibia</taxon>
        <taxon>Batrachia</taxon>
        <taxon>Anura</taxon>
        <taxon>Pipoidea</taxon>
        <taxon>Pipidae</taxon>
        <taxon>Xenopodinae</taxon>
        <taxon>Xenopus</taxon>
        <taxon>Silurana</taxon>
    </lineage>
</organism>
<comment type="similarity">
    <text evidence="2">Belongs to the ripply family.</text>
</comment>
<evidence type="ECO:0000256" key="4">
    <source>
        <dbReference type="ARBA" id="ARBA00023242"/>
    </source>
</evidence>
<dbReference type="GO" id="GO:0005634">
    <property type="term" value="C:nucleus"/>
    <property type="evidence" value="ECO:0000318"/>
    <property type="project" value="GO_Central"/>
</dbReference>
<dbReference type="GO" id="GO:0009880">
    <property type="term" value="P:embryonic pattern specification"/>
    <property type="evidence" value="ECO:0000318"/>
    <property type="project" value="GO_Central"/>
</dbReference>
<evidence type="ECO:0000313" key="8">
    <source>
        <dbReference type="RefSeq" id="XP_002933961.2"/>
    </source>
</evidence>
<dbReference type="OMA" id="GLCENPQ"/>
<dbReference type="GO" id="GO:0000122">
    <property type="term" value="P:negative regulation of transcription by RNA polymerase II"/>
    <property type="evidence" value="ECO:0000318"/>
    <property type="project" value="GO_Central"/>
</dbReference>
<evidence type="ECO:0000313" key="7">
    <source>
        <dbReference type="Proteomes" id="UP000008143"/>
    </source>
</evidence>
<keyword evidence="4" id="KW-0539">Nucleus</keyword>
<dbReference type="GeneTree" id="ENSGT00940000161538"/>
<feature type="compositionally biased region" description="Acidic residues" evidence="5">
    <location>
        <begin position="143"/>
        <end position="165"/>
    </location>
</feature>
<proteinExistence type="inferred from homology"/>
<dbReference type="KEGG" id="xtr:100487498"/>
<protein>
    <submittedName>
        <fullName evidence="8">Protein ripply2.2</fullName>
    </submittedName>
    <submittedName>
        <fullName evidence="6">Ripply2 homolog, gene 2</fullName>
    </submittedName>
</protein>
<feature type="region of interest" description="Disordered" evidence="5">
    <location>
        <begin position="141"/>
        <end position="165"/>
    </location>
</feature>
<dbReference type="RefSeq" id="XP_002933961.2">
    <property type="nucleotide sequence ID" value="XM_002933915.5"/>
</dbReference>
<dbReference type="PANTHER" id="PTHR16770:SF3">
    <property type="entry name" value="PROTEIN RIPPLY2"/>
    <property type="match status" value="1"/>
</dbReference>
<dbReference type="Proteomes" id="UP000008143">
    <property type="component" value="Chromosome 5"/>
</dbReference>